<keyword evidence="3" id="KW-1185">Reference proteome</keyword>
<dbReference type="EMBL" id="BGZK01000138">
    <property type="protein sequence ID" value="GBP22254.1"/>
    <property type="molecule type" value="Genomic_DNA"/>
</dbReference>
<dbReference type="Proteomes" id="UP000299102">
    <property type="component" value="Unassembled WGS sequence"/>
</dbReference>
<protein>
    <submittedName>
        <fullName evidence="2">Uncharacterized protein</fullName>
    </submittedName>
</protein>
<gene>
    <name evidence="2" type="ORF">EVAR_22540_1</name>
</gene>
<feature type="region of interest" description="Disordered" evidence="1">
    <location>
        <begin position="61"/>
        <end position="82"/>
    </location>
</feature>
<feature type="compositionally biased region" description="Basic residues" evidence="1">
    <location>
        <begin position="61"/>
        <end position="75"/>
    </location>
</feature>
<dbReference type="AlphaFoldDB" id="A0A4C1U8K5"/>
<organism evidence="2 3">
    <name type="scientific">Eumeta variegata</name>
    <name type="common">Bagworm moth</name>
    <name type="synonym">Eumeta japonica</name>
    <dbReference type="NCBI Taxonomy" id="151549"/>
    <lineage>
        <taxon>Eukaryota</taxon>
        <taxon>Metazoa</taxon>
        <taxon>Ecdysozoa</taxon>
        <taxon>Arthropoda</taxon>
        <taxon>Hexapoda</taxon>
        <taxon>Insecta</taxon>
        <taxon>Pterygota</taxon>
        <taxon>Neoptera</taxon>
        <taxon>Endopterygota</taxon>
        <taxon>Lepidoptera</taxon>
        <taxon>Glossata</taxon>
        <taxon>Ditrysia</taxon>
        <taxon>Tineoidea</taxon>
        <taxon>Psychidae</taxon>
        <taxon>Oiketicinae</taxon>
        <taxon>Eumeta</taxon>
    </lineage>
</organism>
<name>A0A4C1U8K5_EUMVA</name>
<evidence type="ECO:0000256" key="1">
    <source>
        <dbReference type="SAM" id="MobiDB-lite"/>
    </source>
</evidence>
<sequence>MISSLRHVFTASVMTVMYMAAPNPQRTRRKVKIDRRRWGKGKDKEQILPMQYKEIVGGSVRRSRVRVGQRGRPRTKPPDLWA</sequence>
<evidence type="ECO:0000313" key="2">
    <source>
        <dbReference type="EMBL" id="GBP22254.1"/>
    </source>
</evidence>
<comment type="caution">
    <text evidence="2">The sequence shown here is derived from an EMBL/GenBank/DDBJ whole genome shotgun (WGS) entry which is preliminary data.</text>
</comment>
<evidence type="ECO:0000313" key="3">
    <source>
        <dbReference type="Proteomes" id="UP000299102"/>
    </source>
</evidence>
<proteinExistence type="predicted"/>
<reference evidence="2 3" key="1">
    <citation type="journal article" date="2019" name="Commun. Biol.">
        <title>The bagworm genome reveals a unique fibroin gene that provides high tensile strength.</title>
        <authorList>
            <person name="Kono N."/>
            <person name="Nakamura H."/>
            <person name="Ohtoshi R."/>
            <person name="Tomita M."/>
            <person name="Numata K."/>
            <person name="Arakawa K."/>
        </authorList>
    </citation>
    <scope>NUCLEOTIDE SEQUENCE [LARGE SCALE GENOMIC DNA]</scope>
</reference>
<accession>A0A4C1U8K5</accession>